<dbReference type="GO" id="GO:0042956">
    <property type="term" value="P:maltodextrin transmembrane transport"/>
    <property type="evidence" value="ECO:0007669"/>
    <property type="project" value="TreeGrafter"/>
</dbReference>
<dbReference type="PROSITE" id="PS51318">
    <property type="entry name" value="TAT"/>
    <property type="match status" value="1"/>
</dbReference>
<dbReference type="GO" id="GO:0015768">
    <property type="term" value="P:maltose transport"/>
    <property type="evidence" value="ECO:0007669"/>
    <property type="project" value="TreeGrafter"/>
</dbReference>
<dbReference type="GO" id="GO:1901982">
    <property type="term" value="F:maltose binding"/>
    <property type="evidence" value="ECO:0007669"/>
    <property type="project" value="TreeGrafter"/>
</dbReference>
<dbReference type="GO" id="GO:0055052">
    <property type="term" value="C:ATP-binding cassette (ABC) transporter complex, substrate-binding subunit-containing"/>
    <property type="evidence" value="ECO:0007669"/>
    <property type="project" value="TreeGrafter"/>
</dbReference>
<sequence length="464" mass="49065">MTVPRTSDAGGEPSRRRSPTGPSGISRRAALAALGVAGLGASTGCGSVLAGVAGTGPPADALTYWNLFTGGDGSHMVEMEDRYRKQHPDVHLNAVTLSWGTPYYTKLALAILGNRPPDVAVTHLSRLPTLAAGNLLEPLRGDDLARHGMTADRFTPAAWRKGQVDGKQYAVPLDTHPFVMFYNVDICRKAGLLDADGRIAPITGTDGLVAALAACRKVTGAYGGVVNVNADPSTCWRWFDTLYGQLGGEVLADDGTRIVLDDAKAAQVLAFQRELTVGRKLMPSNIDGNGVNQLFANGKVGLLFDGVWQLPTYQATKLKFSMAPVPNVFGGAYHCFADSHALILPRNAGRDAHRRDTSLGLVRGLLDASMVWAEGGHVPAWKNVQDSAAFRKLRPQSEYVPAAEAAVYDPAGWYSGAGSDFENIMGFAVAAAEAGQISPDAAVRQIRTKLNGYASRPAPVGGTA</sequence>
<keyword evidence="2" id="KW-0813">Transport</keyword>
<keyword evidence="6" id="KW-1185">Reference proteome</keyword>
<dbReference type="PANTHER" id="PTHR30061">
    <property type="entry name" value="MALTOSE-BINDING PERIPLASMIC PROTEIN"/>
    <property type="match status" value="1"/>
</dbReference>
<keyword evidence="3" id="KW-0732">Signal</keyword>
<dbReference type="AlphaFoldDB" id="A0A8J3J9M6"/>
<accession>A0A8J3J9M6</accession>
<proteinExistence type="inferred from homology"/>
<name>A0A8J3J9M6_9ACTN</name>
<dbReference type="RefSeq" id="WP_203662218.1">
    <property type="nucleotide sequence ID" value="NZ_BAAAZM010000030.1"/>
</dbReference>
<gene>
    <name evidence="5" type="ORF">Aru02nite_52840</name>
</gene>
<dbReference type="EMBL" id="BOMB01000031">
    <property type="protein sequence ID" value="GID14395.1"/>
    <property type="molecule type" value="Genomic_DNA"/>
</dbReference>
<dbReference type="PANTHER" id="PTHR30061:SF50">
    <property type="entry name" value="MALTOSE_MALTODEXTRIN-BINDING PERIPLASMIC PROTEIN"/>
    <property type="match status" value="1"/>
</dbReference>
<reference evidence="5" key="1">
    <citation type="submission" date="2021-01" db="EMBL/GenBank/DDBJ databases">
        <title>Whole genome shotgun sequence of Actinocatenispora rupis NBRC 107355.</title>
        <authorList>
            <person name="Komaki H."/>
            <person name="Tamura T."/>
        </authorList>
    </citation>
    <scope>NUCLEOTIDE SEQUENCE</scope>
    <source>
        <strain evidence="5">NBRC 107355</strain>
    </source>
</reference>
<comment type="caution">
    <text evidence="5">The sequence shown here is derived from an EMBL/GenBank/DDBJ whole genome shotgun (WGS) entry which is preliminary data.</text>
</comment>
<evidence type="ECO:0000313" key="6">
    <source>
        <dbReference type="Proteomes" id="UP000612808"/>
    </source>
</evidence>
<dbReference type="Pfam" id="PF01547">
    <property type="entry name" value="SBP_bac_1"/>
    <property type="match status" value="1"/>
</dbReference>
<evidence type="ECO:0000256" key="3">
    <source>
        <dbReference type="ARBA" id="ARBA00022729"/>
    </source>
</evidence>
<dbReference type="SUPFAM" id="SSF53850">
    <property type="entry name" value="Periplasmic binding protein-like II"/>
    <property type="match status" value="1"/>
</dbReference>
<dbReference type="InterPro" id="IPR006311">
    <property type="entry name" value="TAT_signal"/>
</dbReference>
<dbReference type="Proteomes" id="UP000612808">
    <property type="component" value="Unassembled WGS sequence"/>
</dbReference>
<evidence type="ECO:0000256" key="4">
    <source>
        <dbReference type="SAM" id="MobiDB-lite"/>
    </source>
</evidence>
<organism evidence="5 6">
    <name type="scientific">Actinocatenispora rupis</name>
    <dbReference type="NCBI Taxonomy" id="519421"/>
    <lineage>
        <taxon>Bacteria</taxon>
        <taxon>Bacillati</taxon>
        <taxon>Actinomycetota</taxon>
        <taxon>Actinomycetes</taxon>
        <taxon>Micromonosporales</taxon>
        <taxon>Micromonosporaceae</taxon>
        <taxon>Actinocatenispora</taxon>
    </lineage>
</organism>
<evidence type="ECO:0000256" key="2">
    <source>
        <dbReference type="ARBA" id="ARBA00022448"/>
    </source>
</evidence>
<comment type="similarity">
    <text evidence="1">Belongs to the bacterial solute-binding protein 1 family.</text>
</comment>
<dbReference type="InterPro" id="IPR006059">
    <property type="entry name" value="SBP"/>
</dbReference>
<protein>
    <submittedName>
        <fullName evidence="5">Sugar ABC transporter substrate-binding protein</fullName>
    </submittedName>
</protein>
<evidence type="ECO:0000256" key="1">
    <source>
        <dbReference type="ARBA" id="ARBA00008520"/>
    </source>
</evidence>
<evidence type="ECO:0000313" key="5">
    <source>
        <dbReference type="EMBL" id="GID14395.1"/>
    </source>
</evidence>
<feature type="region of interest" description="Disordered" evidence="4">
    <location>
        <begin position="1"/>
        <end position="25"/>
    </location>
</feature>
<dbReference type="Gene3D" id="3.40.190.10">
    <property type="entry name" value="Periplasmic binding protein-like II"/>
    <property type="match status" value="1"/>
</dbReference>